<sequence>MLGSMLGKHWWLSGIGQGLFQKEVGWFDNISVGWRPFWSGNQSFCMMKNQRGFKEHS</sequence>
<dbReference type="AlphaFoldDB" id="A0A2P6QJB0"/>
<dbReference type="Gramene" id="PRQ34260">
    <property type="protein sequence ID" value="PRQ34260"/>
    <property type="gene ID" value="RchiOBHm_Chr5g0066851"/>
</dbReference>
<reference evidence="1 2" key="1">
    <citation type="journal article" date="2018" name="Nat. Genet.">
        <title>The Rosa genome provides new insights in the design of modern roses.</title>
        <authorList>
            <person name="Bendahmane M."/>
        </authorList>
    </citation>
    <scope>NUCLEOTIDE SEQUENCE [LARGE SCALE GENOMIC DNA]</scope>
    <source>
        <strain evidence="2">cv. Old Blush</strain>
    </source>
</reference>
<dbReference type="EMBL" id="PDCK01000043">
    <property type="protein sequence ID" value="PRQ34260.1"/>
    <property type="molecule type" value="Genomic_DNA"/>
</dbReference>
<accession>A0A2P6QJB0</accession>
<protein>
    <submittedName>
        <fullName evidence="1">Uncharacterized protein</fullName>
    </submittedName>
</protein>
<evidence type="ECO:0000313" key="2">
    <source>
        <dbReference type="Proteomes" id="UP000238479"/>
    </source>
</evidence>
<keyword evidence="2" id="KW-1185">Reference proteome</keyword>
<organism evidence="1 2">
    <name type="scientific">Rosa chinensis</name>
    <name type="common">China rose</name>
    <dbReference type="NCBI Taxonomy" id="74649"/>
    <lineage>
        <taxon>Eukaryota</taxon>
        <taxon>Viridiplantae</taxon>
        <taxon>Streptophyta</taxon>
        <taxon>Embryophyta</taxon>
        <taxon>Tracheophyta</taxon>
        <taxon>Spermatophyta</taxon>
        <taxon>Magnoliopsida</taxon>
        <taxon>eudicotyledons</taxon>
        <taxon>Gunneridae</taxon>
        <taxon>Pentapetalae</taxon>
        <taxon>rosids</taxon>
        <taxon>fabids</taxon>
        <taxon>Rosales</taxon>
        <taxon>Rosaceae</taxon>
        <taxon>Rosoideae</taxon>
        <taxon>Rosoideae incertae sedis</taxon>
        <taxon>Rosa</taxon>
    </lineage>
</organism>
<comment type="caution">
    <text evidence="1">The sequence shown here is derived from an EMBL/GenBank/DDBJ whole genome shotgun (WGS) entry which is preliminary data.</text>
</comment>
<evidence type="ECO:0000313" key="1">
    <source>
        <dbReference type="EMBL" id="PRQ34260.1"/>
    </source>
</evidence>
<dbReference type="Proteomes" id="UP000238479">
    <property type="component" value="Chromosome 5"/>
</dbReference>
<gene>
    <name evidence="1" type="ORF">RchiOBHm_Chr5g0066851</name>
</gene>
<name>A0A2P6QJB0_ROSCH</name>
<proteinExistence type="predicted"/>